<keyword evidence="3" id="KW-0408">Iron</keyword>
<dbReference type="Pfam" id="PF04055">
    <property type="entry name" value="Radical_SAM"/>
    <property type="match status" value="1"/>
</dbReference>
<evidence type="ECO:0000313" key="7">
    <source>
        <dbReference type="Proteomes" id="UP000178724"/>
    </source>
</evidence>
<evidence type="ECO:0000256" key="1">
    <source>
        <dbReference type="ARBA" id="ARBA00022691"/>
    </source>
</evidence>
<evidence type="ECO:0000256" key="2">
    <source>
        <dbReference type="ARBA" id="ARBA00022723"/>
    </source>
</evidence>
<reference evidence="6 7" key="1">
    <citation type="journal article" date="2016" name="Nat. Commun.">
        <title>Thousands of microbial genomes shed light on interconnected biogeochemical processes in an aquifer system.</title>
        <authorList>
            <person name="Anantharaman K."/>
            <person name="Brown C.T."/>
            <person name="Hug L.A."/>
            <person name="Sharon I."/>
            <person name="Castelle C.J."/>
            <person name="Probst A.J."/>
            <person name="Thomas B.C."/>
            <person name="Singh A."/>
            <person name="Wilkins M.J."/>
            <person name="Karaoz U."/>
            <person name="Brodie E.L."/>
            <person name="Williams K.H."/>
            <person name="Hubbard S.S."/>
            <person name="Banfield J.F."/>
        </authorList>
    </citation>
    <scope>NUCLEOTIDE SEQUENCE [LARGE SCALE GENOMIC DNA]</scope>
</reference>
<proteinExistence type="predicted"/>
<protein>
    <recommendedName>
        <fullName evidence="5">Radical SAM core domain-containing protein</fullName>
    </recommendedName>
</protein>
<accession>A0A1F4Q3U1</accession>
<dbReference type="Proteomes" id="UP000178724">
    <property type="component" value="Unassembled WGS sequence"/>
</dbReference>
<dbReference type="GO" id="GO:0003824">
    <property type="term" value="F:catalytic activity"/>
    <property type="evidence" value="ECO:0007669"/>
    <property type="project" value="InterPro"/>
</dbReference>
<dbReference type="Gene3D" id="3.20.20.70">
    <property type="entry name" value="Aldolase class I"/>
    <property type="match status" value="1"/>
</dbReference>
<dbReference type="GO" id="GO:0046872">
    <property type="term" value="F:metal ion binding"/>
    <property type="evidence" value="ECO:0007669"/>
    <property type="project" value="UniProtKB-KW"/>
</dbReference>
<dbReference type="EMBL" id="METM01000007">
    <property type="protein sequence ID" value="OGB90540.1"/>
    <property type="molecule type" value="Genomic_DNA"/>
</dbReference>
<sequence length="288" mass="32850">MALKICNYFVTLRSNDLCEFSSFWQNEEYQKTEEKPYDLAQLKRAGARNLNIMGGEPLLREDLPEILKRAKALGLETTLTTNGILYKEKGSLLVGLLDWLFFSLDYPFAAEHDRSRGVECFTEVLASIKLAKKQGERPIIHFTITRDSVRFLPEMVELAGKLGARVYLSPVYDFFGTQGFESATIDHIKYFTRQKFVLASLAALEFVRAGGNRTLYPRCRAKQTTITVMPDGSRVSPCFFNRSGRQGSEAACSSCMRWPYMLPSFSLGLDKYFWLNLYSEISGRRKTL</sequence>
<dbReference type="InterPro" id="IPR007197">
    <property type="entry name" value="rSAM"/>
</dbReference>
<dbReference type="GO" id="GO:0051536">
    <property type="term" value="F:iron-sulfur cluster binding"/>
    <property type="evidence" value="ECO:0007669"/>
    <property type="project" value="UniProtKB-KW"/>
</dbReference>
<keyword evidence="4" id="KW-0411">Iron-sulfur</keyword>
<dbReference type="SUPFAM" id="SSF102114">
    <property type="entry name" value="Radical SAM enzymes"/>
    <property type="match status" value="1"/>
</dbReference>
<dbReference type="InterPro" id="IPR050377">
    <property type="entry name" value="Radical_SAM_PqqE_MftC-like"/>
</dbReference>
<evidence type="ECO:0000259" key="5">
    <source>
        <dbReference type="PROSITE" id="PS51918"/>
    </source>
</evidence>
<dbReference type="InterPro" id="IPR013785">
    <property type="entry name" value="Aldolase_TIM"/>
</dbReference>
<evidence type="ECO:0000256" key="4">
    <source>
        <dbReference type="ARBA" id="ARBA00023014"/>
    </source>
</evidence>
<name>A0A1F4Q3U1_UNCSA</name>
<dbReference type="CDD" id="cd01335">
    <property type="entry name" value="Radical_SAM"/>
    <property type="match status" value="1"/>
</dbReference>
<evidence type="ECO:0000256" key="3">
    <source>
        <dbReference type="ARBA" id="ARBA00023004"/>
    </source>
</evidence>
<comment type="caution">
    <text evidence="6">The sequence shown here is derived from an EMBL/GenBank/DDBJ whole genome shotgun (WGS) entry which is preliminary data.</text>
</comment>
<keyword evidence="1" id="KW-0949">S-adenosyl-L-methionine</keyword>
<feature type="domain" description="Radical SAM core" evidence="5">
    <location>
        <begin position="1"/>
        <end position="212"/>
    </location>
</feature>
<evidence type="ECO:0000313" key="6">
    <source>
        <dbReference type="EMBL" id="OGB90540.1"/>
    </source>
</evidence>
<dbReference type="PANTHER" id="PTHR11228:SF7">
    <property type="entry name" value="PQQA PEPTIDE CYCLASE"/>
    <property type="match status" value="1"/>
</dbReference>
<dbReference type="PANTHER" id="PTHR11228">
    <property type="entry name" value="RADICAL SAM DOMAIN PROTEIN"/>
    <property type="match status" value="1"/>
</dbReference>
<dbReference type="PROSITE" id="PS51918">
    <property type="entry name" value="RADICAL_SAM"/>
    <property type="match status" value="1"/>
</dbReference>
<organism evidence="6 7">
    <name type="scientific">candidate division WOR-1 bacterium RIFCSPHIGHO2_01_FULL_53_15</name>
    <dbReference type="NCBI Taxonomy" id="1802564"/>
    <lineage>
        <taxon>Bacteria</taxon>
        <taxon>Bacillati</taxon>
        <taxon>Saganbacteria</taxon>
    </lineage>
</organism>
<dbReference type="InterPro" id="IPR058240">
    <property type="entry name" value="rSAM_sf"/>
</dbReference>
<dbReference type="AlphaFoldDB" id="A0A1F4Q3U1"/>
<keyword evidence="2" id="KW-0479">Metal-binding</keyword>
<gene>
    <name evidence="6" type="ORF">A2625_03225</name>
</gene>